<dbReference type="InterPro" id="IPR027417">
    <property type="entry name" value="P-loop_NTPase"/>
</dbReference>
<gene>
    <name evidence="4" type="ORF">G7K_5723-t1</name>
</gene>
<name>A0A0E9NP19_SAICN</name>
<reference evidence="4 5" key="1">
    <citation type="journal article" date="2011" name="J. Gen. Appl. Microbiol.">
        <title>Draft genome sequencing of the enigmatic yeast Saitoella complicata.</title>
        <authorList>
            <person name="Nishida H."/>
            <person name="Hamamoto M."/>
            <person name="Sugiyama J."/>
        </authorList>
    </citation>
    <scope>NUCLEOTIDE SEQUENCE [LARGE SCALE GENOMIC DNA]</scope>
    <source>
        <strain evidence="4 5">NRRL Y-17804</strain>
    </source>
</reference>
<proteinExistence type="inferred from homology"/>
<dbReference type="EMBL" id="BACD03000049">
    <property type="protein sequence ID" value="GAO51627.1"/>
    <property type="molecule type" value="Genomic_DNA"/>
</dbReference>
<dbReference type="GO" id="GO:0016887">
    <property type="term" value="F:ATP hydrolysis activity"/>
    <property type="evidence" value="ECO:0007669"/>
    <property type="project" value="InterPro"/>
</dbReference>
<dbReference type="PANTHER" id="PTHR23070">
    <property type="entry name" value="BCS1 AAA-TYPE ATPASE"/>
    <property type="match status" value="1"/>
</dbReference>
<accession>A0A0E9NP19</accession>
<dbReference type="Pfam" id="PF00004">
    <property type="entry name" value="AAA"/>
    <property type="match status" value="1"/>
</dbReference>
<comment type="similarity">
    <text evidence="1">Belongs to the AAA ATPase family.</text>
</comment>
<keyword evidence="5" id="KW-1185">Reference proteome</keyword>
<dbReference type="InterPro" id="IPR003960">
    <property type="entry name" value="ATPase_AAA_CS"/>
</dbReference>
<dbReference type="GO" id="GO:0005524">
    <property type="term" value="F:ATP binding"/>
    <property type="evidence" value="ECO:0007669"/>
    <property type="project" value="UniProtKB-KW"/>
</dbReference>
<evidence type="ECO:0000256" key="1">
    <source>
        <dbReference type="RuleBase" id="RU003651"/>
    </source>
</evidence>
<protein>
    <recommendedName>
        <fullName evidence="3">ATPase AAA-type core domain-containing protein</fullName>
    </recommendedName>
</protein>
<evidence type="ECO:0000256" key="2">
    <source>
        <dbReference type="SAM" id="MobiDB-lite"/>
    </source>
</evidence>
<keyword evidence="1" id="KW-0067">ATP-binding</keyword>
<sequence length="227" mass="26523">MYTSWGPEWRPFGQPRRRRLLDSVVLDKGIKEEIVADVKDFLASGKWFWKDIVHPGSSWGTRIQHCYPEPLRTRPNRRQTESPPLQPPERSIMLLEDIDAAFSGRQQTEESGYGRSNVTFSGLLNALDGVASAEERIIFMTTNHAERLDPALIRPGRVDMKRLIGTATSHQLREMFMRFYEGKEAEADEFVRRILGRREGLCRRLNFRVFSYTTRASLKRVLRWRRI</sequence>
<dbReference type="Proteomes" id="UP000033140">
    <property type="component" value="Unassembled WGS sequence"/>
</dbReference>
<evidence type="ECO:0000313" key="4">
    <source>
        <dbReference type="EMBL" id="GAO51627.1"/>
    </source>
</evidence>
<feature type="region of interest" description="Disordered" evidence="2">
    <location>
        <begin position="69"/>
        <end position="89"/>
    </location>
</feature>
<dbReference type="PROSITE" id="PS00674">
    <property type="entry name" value="AAA"/>
    <property type="match status" value="1"/>
</dbReference>
<evidence type="ECO:0000259" key="3">
    <source>
        <dbReference type="Pfam" id="PF00004"/>
    </source>
</evidence>
<dbReference type="AlphaFoldDB" id="A0A0E9NP19"/>
<reference evidence="4 5" key="3">
    <citation type="journal article" date="2015" name="Genome Announc.">
        <title>Draft Genome Sequence of the Archiascomycetous Yeast Saitoella complicata.</title>
        <authorList>
            <person name="Yamauchi K."/>
            <person name="Kondo S."/>
            <person name="Hamamoto M."/>
            <person name="Takahashi Y."/>
            <person name="Ogura Y."/>
            <person name="Hayashi T."/>
            <person name="Nishida H."/>
        </authorList>
    </citation>
    <scope>NUCLEOTIDE SEQUENCE [LARGE SCALE GENOMIC DNA]</scope>
    <source>
        <strain evidence="4 5">NRRL Y-17804</strain>
    </source>
</reference>
<feature type="domain" description="ATPase AAA-type core" evidence="3">
    <location>
        <begin position="90"/>
        <end position="164"/>
    </location>
</feature>
<dbReference type="STRING" id="698492.A0A0E9NP19"/>
<evidence type="ECO:0000313" key="5">
    <source>
        <dbReference type="Proteomes" id="UP000033140"/>
    </source>
</evidence>
<dbReference type="InterPro" id="IPR050747">
    <property type="entry name" value="Mitochondrial_chaperone_BCS1"/>
</dbReference>
<dbReference type="InterPro" id="IPR003959">
    <property type="entry name" value="ATPase_AAA_core"/>
</dbReference>
<reference evidence="4 5" key="2">
    <citation type="journal article" date="2014" name="J. Gen. Appl. Microbiol.">
        <title>The early diverging ascomycetous budding yeast Saitoella complicata has three histone deacetylases belonging to the Clr6, Hos2, and Rpd3 lineages.</title>
        <authorList>
            <person name="Nishida H."/>
            <person name="Matsumoto T."/>
            <person name="Kondo S."/>
            <person name="Hamamoto M."/>
            <person name="Yoshikawa H."/>
        </authorList>
    </citation>
    <scope>NUCLEOTIDE SEQUENCE [LARGE SCALE GENOMIC DNA]</scope>
    <source>
        <strain evidence="4 5">NRRL Y-17804</strain>
    </source>
</reference>
<dbReference type="Gene3D" id="3.40.50.300">
    <property type="entry name" value="P-loop containing nucleotide triphosphate hydrolases"/>
    <property type="match status" value="1"/>
</dbReference>
<dbReference type="SUPFAM" id="SSF52540">
    <property type="entry name" value="P-loop containing nucleoside triphosphate hydrolases"/>
    <property type="match status" value="1"/>
</dbReference>
<comment type="caution">
    <text evidence="4">The sequence shown here is derived from an EMBL/GenBank/DDBJ whole genome shotgun (WGS) entry which is preliminary data.</text>
</comment>
<keyword evidence="1" id="KW-0547">Nucleotide-binding</keyword>
<organism evidence="4 5">
    <name type="scientific">Saitoella complicata (strain BCRC 22490 / CBS 7301 / JCM 7358 / NBRC 10748 / NRRL Y-17804)</name>
    <dbReference type="NCBI Taxonomy" id="698492"/>
    <lineage>
        <taxon>Eukaryota</taxon>
        <taxon>Fungi</taxon>
        <taxon>Dikarya</taxon>
        <taxon>Ascomycota</taxon>
        <taxon>Taphrinomycotina</taxon>
        <taxon>Taphrinomycotina incertae sedis</taxon>
        <taxon>Saitoella</taxon>
    </lineage>
</organism>